<dbReference type="SMART" id="SM00248">
    <property type="entry name" value="ANK"/>
    <property type="match status" value="3"/>
</dbReference>
<protein>
    <submittedName>
        <fullName evidence="4">Uncharacterized protein</fullName>
    </submittedName>
</protein>
<evidence type="ECO:0000256" key="2">
    <source>
        <dbReference type="ARBA" id="ARBA00023043"/>
    </source>
</evidence>
<dbReference type="Pfam" id="PF00023">
    <property type="entry name" value="Ank"/>
    <property type="match status" value="1"/>
</dbReference>
<organism evidence="4 5">
    <name type="scientific">Fusarium vanettenii (strain ATCC MYA-4622 / CBS 123669 / FGSC 9596 / NRRL 45880 / 77-13-4)</name>
    <name type="common">Fusarium solani subsp. pisi</name>
    <dbReference type="NCBI Taxonomy" id="660122"/>
    <lineage>
        <taxon>Eukaryota</taxon>
        <taxon>Fungi</taxon>
        <taxon>Dikarya</taxon>
        <taxon>Ascomycota</taxon>
        <taxon>Pezizomycotina</taxon>
        <taxon>Sordariomycetes</taxon>
        <taxon>Hypocreomycetidae</taxon>
        <taxon>Hypocreales</taxon>
        <taxon>Nectriaceae</taxon>
        <taxon>Fusarium</taxon>
        <taxon>Fusarium solani species complex</taxon>
        <taxon>Fusarium vanettenii</taxon>
    </lineage>
</organism>
<proteinExistence type="predicted"/>
<evidence type="ECO:0000256" key="1">
    <source>
        <dbReference type="ARBA" id="ARBA00022737"/>
    </source>
</evidence>
<dbReference type="InterPro" id="IPR036770">
    <property type="entry name" value="Ankyrin_rpt-contain_sf"/>
</dbReference>
<dbReference type="SUPFAM" id="SSF48403">
    <property type="entry name" value="Ankyrin repeat"/>
    <property type="match status" value="1"/>
</dbReference>
<dbReference type="PROSITE" id="PS50297">
    <property type="entry name" value="ANK_REP_REGION"/>
    <property type="match status" value="3"/>
</dbReference>
<dbReference type="GeneID" id="9668519"/>
<dbReference type="VEuPathDB" id="FungiDB:NECHADRAFT_8561"/>
<dbReference type="STRING" id="660122.C7Z613"/>
<dbReference type="OrthoDB" id="5097300at2759"/>
<feature type="non-terminal residue" evidence="4">
    <location>
        <position position="135"/>
    </location>
</feature>
<evidence type="ECO:0000256" key="3">
    <source>
        <dbReference type="PROSITE-ProRule" id="PRU00023"/>
    </source>
</evidence>
<dbReference type="AlphaFoldDB" id="C7Z613"/>
<feature type="repeat" description="ANK" evidence="3">
    <location>
        <begin position="114"/>
        <end position="135"/>
    </location>
</feature>
<dbReference type="OMA" id="WANERGH"/>
<evidence type="ECO:0000313" key="4">
    <source>
        <dbReference type="EMBL" id="EEU40618.1"/>
    </source>
</evidence>
<dbReference type="HOGENOM" id="CLU_000134_18_9_1"/>
<keyword evidence="2 3" id="KW-0040">ANK repeat</keyword>
<sequence length="135" mass="14413">IVNFRDVTNRTPLHCAAASGNAAVAKYLLNQHADIEIKDYSGRTPLVLACSERKWEVIQELVDAGAKLDAVDPQGRTALHYMADGDAITKLISILTESVDSTTAKDLANLQDQSGHTPLHLAAEHGNSAAVGQLL</sequence>
<dbReference type="InterPro" id="IPR002110">
    <property type="entry name" value="Ankyrin_rpt"/>
</dbReference>
<gene>
    <name evidence="4" type="ORF">NECHADRAFT_8561</name>
</gene>
<dbReference type="Gene3D" id="1.25.40.20">
    <property type="entry name" value="Ankyrin repeat-containing domain"/>
    <property type="match status" value="1"/>
</dbReference>
<dbReference type="eggNOG" id="KOG0510">
    <property type="taxonomic scope" value="Eukaryota"/>
</dbReference>
<dbReference type="RefSeq" id="XP_003046331.1">
    <property type="nucleotide sequence ID" value="XM_003046285.1"/>
</dbReference>
<evidence type="ECO:0000313" key="5">
    <source>
        <dbReference type="Proteomes" id="UP000005206"/>
    </source>
</evidence>
<dbReference type="PRINTS" id="PR01415">
    <property type="entry name" value="ANKYRIN"/>
</dbReference>
<feature type="repeat" description="ANK" evidence="3">
    <location>
        <begin position="41"/>
        <end position="73"/>
    </location>
</feature>
<dbReference type="KEGG" id="nhe:NECHADRAFT_8561"/>
<dbReference type="PANTHER" id="PTHR24171:SF9">
    <property type="entry name" value="ANKYRIN REPEAT DOMAIN-CONTAINING PROTEIN 39"/>
    <property type="match status" value="1"/>
</dbReference>
<dbReference type="PROSITE" id="PS50088">
    <property type="entry name" value="ANK_REPEAT"/>
    <property type="match status" value="3"/>
</dbReference>
<name>C7Z613_FUSV7</name>
<reference evidence="4 5" key="1">
    <citation type="journal article" date="2009" name="PLoS Genet.">
        <title>The genome of Nectria haematococca: contribution of supernumerary chromosomes to gene expansion.</title>
        <authorList>
            <person name="Coleman J.J."/>
            <person name="Rounsley S.D."/>
            <person name="Rodriguez-Carres M."/>
            <person name="Kuo A."/>
            <person name="Wasmann C.C."/>
            <person name="Grimwood J."/>
            <person name="Schmutz J."/>
            <person name="Taga M."/>
            <person name="White G.J."/>
            <person name="Zhou S."/>
            <person name="Schwartz D.C."/>
            <person name="Freitag M."/>
            <person name="Ma L.J."/>
            <person name="Danchin E.G."/>
            <person name="Henrissat B."/>
            <person name="Coutinho P.M."/>
            <person name="Nelson D.R."/>
            <person name="Straney D."/>
            <person name="Napoli C.A."/>
            <person name="Barker B.M."/>
            <person name="Gribskov M."/>
            <person name="Rep M."/>
            <person name="Kroken S."/>
            <person name="Molnar I."/>
            <person name="Rensing C."/>
            <person name="Kennell J.C."/>
            <person name="Zamora J."/>
            <person name="Farman M.L."/>
            <person name="Selker E.U."/>
            <person name="Salamov A."/>
            <person name="Shapiro H."/>
            <person name="Pangilinan J."/>
            <person name="Lindquist E."/>
            <person name="Lamers C."/>
            <person name="Grigoriev I.V."/>
            <person name="Geiser D.M."/>
            <person name="Covert S.F."/>
            <person name="Temporini E."/>
            <person name="Vanetten H.D."/>
        </authorList>
    </citation>
    <scope>NUCLEOTIDE SEQUENCE [LARGE SCALE GENOMIC DNA]</scope>
    <source>
        <strain evidence="5">ATCC MYA-4622 / CBS 123669 / FGSC 9596 / NRRL 45880 / 77-13-4</strain>
    </source>
</reference>
<dbReference type="EMBL" id="GG698910">
    <property type="protein sequence ID" value="EEU40618.1"/>
    <property type="molecule type" value="Genomic_DNA"/>
</dbReference>
<dbReference type="InParanoid" id="C7Z613"/>
<feature type="non-terminal residue" evidence="4">
    <location>
        <position position="1"/>
    </location>
</feature>
<keyword evidence="5" id="KW-1185">Reference proteome</keyword>
<dbReference type="Pfam" id="PF12796">
    <property type="entry name" value="Ank_2"/>
    <property type="match status" value="1"/>
</dbReference>
<accession>C7Z613</accession>
<dbReference type="Proteomes" id="UP000005206">
    <property type="component" value="Chromosome 2"/>
</dbReference>
<feature type="repeat" description="ANK" evidence="3">
    <location>
        <begin position="8"/>
        <end position="40"/>
    </location>
</feature>
<dbReference type="PANTHER" id="PTHR24171">
    <property type="entry name" value="ANKYRIN REPEAT DOMAIN-CONTAINING PROTEIN 39-RELATED"/>
    <property type="match status" value="1"/>
</dbReference>
<keyword evidence="1" id="KW-0677">Repeat</keyword>